<proteinExistence type="predicted"/>
<evidence type="ECO:0000313" key="2">
    <source>
        <dbReference type="EMBL" id="KAF9531308.1"/>
    </source>
</evidence>
<dbReference type="AlphaFoldDB" id="A0A9P6EK90"/>
<protein>
    <submittedName>
        <fullName evidence="2">Uncharacterized protein</fullName>
    </submittedName>
</protein>
<feature type="compositionally biased region" description="Basic residues" evidence="1">
    <location>
        <begin position="165"/>
        <end position="174"/>
    </location>
</feature>
<feature type="region of interest" description="Disordered" evidence="1">
    <location>
        <begin position="46"/>
        <end position="216"/>
    </location>
</feature>
<reference evidence="2" key="1">
    <citation type="submission" date="2020-11" db="EMBL/GenBank/DDBJ databases">
        <authorList>
            <consortium name="DOE Joint Genome Institute"/>
            <person name="Ahrendt S."/>
            <person name="Riley R."/>
            <person name="Andreopoulos W."/>
            <person name="Labutti K."/>
            <person name="Pangilinan J."/>
            <person name="Ruiz-Duenas F.J."/>
            <person name="Barrasa J.M."/>
            <person name="Sanchez-Garcia M."/>
            <person name="Camarero S."/>
            <person name="Miyauchi S."/>
            <person name="Serrano A."/>
            <person name="Linde D."/>
            <person name="Babiker R."/>
            <person name="Drula E."/>
            <person name="Ayuso-Fernandez I."/>
            <person name="Pacheco R."/>
            <person name="Padilla G."/>
            <person name="Ferreira P."/>
            <person name="Barriuso J."/>
            <person name="Kellner H."/>
            <person name="Castanera R."/>
            <person name="Alfaro M."/>
            <person name="Ramirez L."/>
            <person name="Pisabarro A.G."/>
            <person name="Kuo A."/>
            <person name="Tritt A."/>
            <person name="Lipzen A."/>
            <person name="He G."/>
            <person name="Yan M."/>
            <person name="Ng V."/>
            <person name="Cullen D."/>
            <person name="Martin F."/>
            <person name="Rosso M.-N."/>
            <person name="Henrissat B."/>
            <person name="Hibbett D."/>
            <person name="Martinez A.T."/>
            <person name="Grigoriev I.V."/>
        </authorList>
    </citation>
    <scope>NUCLEOTIDE SEQUENCE</scope>
    <source>
        <strain evidence="2">CBS 506.95</strain>
    </source>
</reference>
<keyword evidence="3" id="KW-1185">Reference proteome</keyword>
<feature type="compositionally biased region" description="Pro residues" evidence="1">
    <location>
        <begin position="119"/>
        <end position="128"/>
    </location>
</feature>
<organism evidence="2 3">
    <name type="scientific">Crepidotus variabilis</name>
    <dbReference type="NCBI Taxonomy" id="179855"/>
    <lineage>
        <taxon>Eukaryota</taxon>
        <taxon>Fungi</taxon>
        <taxon>Dikarya</taxon>
        <taxon>Basidiomycota</taxon>
        <taxon>Agaricomycotina</taxon>
        <taxon>Agaricomycetes</taxon>
        <taxon>Agaricomycetidae</taxon>
        <taxon>Agaricales</taxon>
        <taxon>Agaricineae</taxon>
        <taxon>Crepidotaceae</taxon>
        <taxon>Crepidotus</taxon>
    </lineage>
</organism>
<comment type="caution">
    <text evidence="2">The sequence shown here is derived from an EMBL/GenBank/DDBJ whole genome shotgun (WGS) entry which is preliminary data.</text>
</comment>
<sequence length="216" mass="23692">MPDVVARPFTPVKVVLPSMPDVVARPFTPDRVPSIIIPLGLRINTDTPLSSKHSPLPSSTYSPARNKGYIQSPATASSTRPSPLTQQPEAPSSSFLDLSQTPATPSVLSLSHEHSRLDSPPPPVPPKPSHQEISERVNSGSTRPLYIQLPKQKVRKVKSAPMSHRFSRVLHICHRNNEGSSRSGAGSNEDALPPAYTEPEWSFWDGESPRRSRFTQ</sequence>
<feature type="compositionally biased region" description="Low complexity" evidence="1">
    <location>
        <begin position="47"/>
        <end position="62"/>
    </location>
</feature>
<dbReference type="Proteomes" id="UP000807306">
    <property type="component" value="Unassembled WGS sequence"/>
</dbReference>
<evidence type="ECO:0000256" key="1">
    <source>
        <dbReference type="SAM" id="MobiDB-lite"/>
    </source>
</evidence>
<gene>
    <name evidence="2" type="ORF">CPB83DRAFT_848815</name>
</gene>
<feature type="compositionally biased region" description="Polar residues" evidence="1">
    <location>
        <begin position="84"/>
        <end position="109"/>
    </location>
</feature>
<evidence type="ECO:0000313" key="3">
    <source>
        <dbReference type="Proteomes" id="UP000807306"/>
    </source>
</evidence>
<feature type="compositionally biased region" description="Low complexity" evidence="1">
    <location>
        <begin position="72"/>
        <end position="83"/>
    </location>
</feature>
<dbReference type="EMBL" id="MU157835">
    <property type="protein sequence ID" value="KAF9531308.1"/>
    <property type="molecule type" value="Genomic_DNA"/>
</dbReference>
<accession>A0A9P6EK90</accession>
<name>A0A9P6EK90_9AGAR</name>